<feature type="compositionally biased region" description="Basic residues" evidence="1">
    <location>
        <begin position="237"/>
        <end position="259"/>
    </location>
</feature>
<evidence type="ECO:0000313" key="2">
    <source>
        <dbReference type="EMBL" id="CAA9248558.1"/>
    </source>
</evidence>
<feature type="non-terminal residue" evidence="2">
    <location>
        <position position="309"/>
    </location>
</feature>
<proteinExistence type="predicted"/>
<feature type="non-terminal residue" evidence="2">
    <location>
        <position position="1"/>
    </location>
</feature>
<feature type="region of interest" description="Disordered" evidence="1">
    <location>
        <begin position="1"/>
        <end position="309"/>
    </location>
</feature>
<feature type="compositionally biased region" description="Basic and acidic residues" evidence="1">
    <location>
        <begin position="23"/>
        <end position="34"/>
    </location>
</feature>
<dbReference type="EMBL" id="CADCTI010000164">
    <property type="protein sequence ID" value="CAA9248558.1"/>
    <property type="molecule type" value="Genomic_DNA"/>
</dbReference>
<sequence>AGAAHVLLPQDRLPRRTGQRRGQRSDRRDRRSGPADRLGAGLPDLAALHRRQLRDDAGAGRSRRHRVRQPVADLRAHRGGDRDRRRRLALPPPGPAAARRPDLPRHPGPGPARGRHGADRTQPLDRRGALPGVGGARRTGDHVVAALARARGRPAAAAPPTRAAHRRHRRGHRRGARPRHRGHRRRAAQRRPERLRPDGLRPRDGQPAARRPGLPPGRADGGPAAGPLRDRLPRPHPAGRARPARRAARPGRRRLRAVLHRPADRPGARAHAGRRADHRVHGSAGVVGPRPGVRAAAGIPRPASGRHPL</sequence>
<gene>
    <name evidence="2" type="ORF">AVDCRST_MAG57-2017</name>
</gene>
<reference evidence="2" key="1">
    <citation type="submission" date="2020-02" db="EMBL/GenBank/DDBJ databases">
        <authorList>
            <person name="Meier V. D."/>
        </authorList>
    </citation>
    <scope>NUCLEOTIDE SEQUENCE</scope>
    <source>
        <strain evidence="2">AVDCRST_MAG57</strain>
    </source>
</reference>
<feature type="compositionally biased region" description="Low complexity" evidence="1">
    <location>
        <begin position="207"/>
        <end position="218"/>
    </location>
</feature>
<dbReference type="AlphaFoldDB" id="A0A6J4IE93"/>
<feature type="compositionally biased region" description="Basic and acidic residues" evidence="1">
    <location>
        <begin position="190"/>
        <end position="204"/>
    </location>
</feature>
<organism evidence="2">
    <name type="scientific">uncultured Blastococcus sp</name>
    <dbReference type="NCBI Taxonomy" id="217144"/>
    <lineage>
        <taxon>Bacteria</taxon>
        <taxon>Bacillati</taxon>
        <taxon>Actinomycetota</taxon>
        <taxon>Actinomycetes</taxon>
        <taxon>Geodermatophilales</taxon>
        <taxon>Geodermatophilaceae</taxon>
        <taxon>Blastococcus</taxon>
        <taxon>environmental samples</taxon>
    </lineage>
</organism>
<feature type="compositionally biased region" description="Low complexity" evidence="1">
    <location>
        <begin position="145"/>
        <end position="162"/>
    </location>
</feature>
<evidence type="ECO:0000256" key="1">
    <source>
        <dbReference type="SAM" id="MobiDB-lite"/>
    </source>
</evidence>
<feature type="compositionally biased region" description="Basic residues" evidence="1">
    <location>
        <begin position="163"/>
        <end position="189"/>
    </location>
</feature>
<feature type="compositionally biased region" description="Basic and acidic residues" evidence="1">
    <location>
        <begin position="116"/>
        <end position="128"/>
    </location>
</feature>
<protein>
    <submittedName>
        <fullName evidence="2">Heme A synthase, cytochrome oxidase biogenesis protein Cox15-CtaA</fullName>
    </submittedName>
</protein>
<name>A0A6J4IE93_9ACTN</name>
<accession>A0A6J4IE93</accession>
<feature type="compositionally biased region" description="Basic and acidic residues" evidence="1">
    <location>
        <begin position="74"/>
        <end position="83"/>
    </location>
</feature>